<dbReference type="SUPFAM" id="SSF53335">
    <property type="entry name" value="S-adenosyl-L-methionine-dependent methyltransferases"/>
    <property type="match status" value="1"/>
</dbReference>
<dbReference type="InterPro" id="IPR029063">
    <property type="entry name" value="SAM-dependent_MTases_sf"/>
</dbReference>
<proteinExistence type="predicted"/>
<keyword evidence="3" id="KW-0949">S-adenosyl-L-methionine</keyword>
<evidence type="ECO:0000256" key="2">
    <source>
        <dbReference type="ARBA" id="ARBA00022679"/>
    </source>
</evidence>
<gene>
    <name evidence="4" type="ORF">MM415B06712_0007</name>
</gene>
<organism evidence="4">
    <name type="scientific">viral metagenome</name>
    <dbReference type="NCBI Taxonomy" id="1070528"/>
    <lineage>
        <taxon>unclassified sequences</taxon>
        <taxon>metagenomes</taxon>
        <taxon>organismal metagenomes</taxon>
    </lineage>
</organism>
<dbReference type="Gene3D" id="3.40.50.150">
    <property type="entry name" value="Vaccinia Virus protein VP39"/>
    <property type="match status" value="1"/>
</dbReference>
<dbReference type="InterPro" id="IPR007757">
    <property type="entry name" value="MT-A70-like"/>
</dbReference>
<dbReference type="PROSITE" id="PS51143">
    <property type="entry name" value="MT_A70"/>
    <property type="match status" value="1"/>
</dbReference>
<keyword evidence="2 4" id="KW-0808">Transferase</keyword>
<dbReference type="GO" id="GO:0032259">
    <property type="term" value="P:methylation"/>
    <property type="evidence" value="ECO:0007669"/>
    <property type="project" value="UniProtKB-KW"/>
</dbReference>
<sequence>MGVVDVKNVGGTVKKYKTIVIDPPWQYGVWGKNSGRTHKCNTFKAEFGNMPLPYDYMKVDEIKELPLKNYADENCELYLWTTQKYLPVAFEVLKEWGWKYCQTLTWCKKPRGTGQGGVYCPTTEFLILGRLGKMPKVRRIDSTWFLTKRPNNAHSKKPEFFQDLIETVSEPPRLEIFARRKREGWDVFGNEVESDIDLLGGKHF</sequence>
<name>A0A6M3LPN2_9ZZZZ</name>
<reference evidence="4" key="1">
    <citation type="submission" date="2020-03" db="EMBL/GenBank/DDBJ databases">
        <title>The deep terrestrial virosphere.</title>
        <authorList>
            <person name="Holmfeldt K."/>
            <person name="Nilsson E."/>
            <person name="Simone D."/>
            <person name="Lopez-Fernandez M."/>
            <person name="Wu X."/>
            <person name="de Brujin I."/>
            <person name="Lundin D."/>
            <person name="Andersson A."/>
            <person name="Bertilsson S."/>
            <person name="Dopson M."/>
        </authorList>
    </citation>
    <scope>NUCLEOTIDE SEQUENCE</scope>
    <source>
        <strain evidence="4">MM415B06712</strain>
    </source>
</reference>
<evidence type="ECO:0000256" key="1">
    <source>
        <dbReference type="ARBA" id="ARBA00022603"/>
    </source>
</evidence>
<dbReference type="AlphaFoldDB" id="A0A6M3LPN2"/>
<dbReference type="GO" id="GO:0005634">
    <property type="term" value="C:nucleus"/>
    <property type="evidence" value="ECO:0007669"/>
    <property type="project" value="TreeGrafter"/>
</dbReference>
<keyword evidence="1 4" id="KW-0489">Methyltransferase</keyword>
<evidence type="ECO:0000313" key="4">
    <source>
        <dbReference type="EMBL" id="QJA97090.1"/>
    </source>
</evidence>
<dbReference type="EMBL" id="MT143461">
    <property type="protein sequence ID" value="QJA97090.1"/>
    <property type="molecule type" value="Genomic_DNA"/>
</dbReference>
<dbReference type="PANTHER" id="PTHR12829:SF7">
    <property type="entry name" value="N6-ADENOSINE-METHYLTRANSFERASE CATALYTIC SUBUNIT"/>
    <property type="match status" value="1"/>
</dbReference>
<evidence type="ECO:0000256" key="3">
    <source>
        <dbReference type="ARBA" id="ARBA00022691"/>
    </source>
</evidence>
<dbReference type="PANTHER" id="PTHR12829">
    <property type="entry name" value="N6-ADENOSINE-METHYLTRANSFERASE"/>
    <property type="match status" value="1"/>
</dbReference>
<protein>
    <submittedName>
        <fullName evidence="4">Putative methyltransferase</fullName>
    </submittedName>
</protein>
<dbReference type="Pfam" id="PF05063">
    <property type="entry name" value="MT-A70"/>
    <property type="match status" value="1"/>
</dbReference>
<accession>A0A6M3LPN2</accession>
<dbReference type="GO" id="GO:0001734">
    <property type="term" value="F:mRNA m(6)A methyltransferase activity"/>
    <property type="evidence" value="ECO:0007669"/>
    <property type="project" value="UniProtKB-ARBA"/>
</dbReference>